<dbReference type="EMBL" id="BK032510">
    <property type="protein sequence ID" value="DAF43748.1"/>
    <property type="molecule type" value="Genomic_DNA"/>
</dbReference>
<name>A0A8S5RYA5_9CAUD</name>
<sequence>MYKEIQFMVKQLIMKEKTNDKLQTPYELFGVECGDGWKGLLKPIFDYIEKYNSEHTKNPIVIEQVKEKFGQLRFYVNFETEELSKLIEDAECDSWETCELCGSKEHIGHTTGWVMTICHDCIKKNAVGRKNDRMWINYANDKKYIISHDENIPDKEIVKNERNVQ</sequence>
<protein>
    <submittedName>
        <fullName evidence="1">Uncharacterized protein</fullName>
    </submittedName>
</protein>
<reference evidence="1" key="1">
    <citation type="journal article" date="2021" name="Proc. Natl. Acad. Sci. U.S.A.">
        <title>A Catalog of Tens of Thousands of Viruses from Human Metagenomes Reveals Hidden Associations with Chronic Diseases.</title>
        <authorList>
            <person name="Tisza M.J."/>
            <person name="Buck C.B."/>
        </authorList>
    </citation>
    <scope>NUCLEOTIDE SEQUENCE</scope>
    <source>
        <strain evidence="1">CtNQV2</strain>
    </source>
</reference>
<organism evidence="1">
    <name type="scientific">Myoviridae sp. ctNQV2</name>
    <dbReference type="NCBI Taxonomy" id="2827683"/>
    <lineage>
        <taxon>Viruses</taxon>
        <taxon>Duplodnaviria</taxon>
        <taxon>Heunggongvirae</taxon>
        <taxon>Uroviricota</taxon>
        <taxon>Caudoviricetes</taxon>
    </lineage>
</organism>
<evidence type="ECO:0000313" key="1">
    <source>
        <dbReference type="EMBL" id="DAF43748.1"/>
    </source>
</evidence>
<proteinExistence type="predicted"/>
<accession>A0A8S5RYA5</accession>